<sequence length="176" mass="19384">MEKEQHPPIPTPLLEGQRWRHRLATTNLRLIAIAISVSETPSPPPRSPPQESPPPSPSPKPPTSPPPRSPPQESPPPQHPNYEDQASLSLRHTLLEILSEEQNPNRYSSIDGKDDGDVGAEVAHDATELRPDGGLEAEVGGEAVAPPLTFEERGGDWWVLFFLHCRRRSSLSLLCI</sequence>
<evidence type="ECO:0000256" key="1">
    <source>
        <dbReference type="SAM" id="MobiDB-lite"/>
    </source>
</evidence>
<proteinExistence type="predicted"/>
<feature type="compositionally biased region" description="Pro residues" evidence="1">
    <location>
        <begin position="41"/>
        <end position="79"/>
    </location>
</feature>
<keyword evidence="2" id="KW-0812">Transmembrane</keyword>
<dbReference type="EMBL" id="BJWL01000001">
    <property type="protein sequence ID" value="GFY81710.1"/>
    <property type="molecule type" value="Genomic_DNA"/>
</dbReference>
<reference evidence="2 3" key="1">
    <citation type="submission" date="2019-07" db="EMBL/GenBank/DDBJ databases">
        <title>De Novo Assembly of kiwifruit Actinidia rufa.</title>
        <authorList>
            <person name="Sugita-Konishi S."/>
            <person name="Sato K."/>
            <person name="Mori E."/>
            <person name="Abe Y."/>
            <person name="Kisaki G."/>
            <person name="Hamano K."/>
            <person name="Suezawa K."/>
            <person name="Otani M."/>
            <person name="Fukuda T."/>
            <person name="Manabe T."/>
            <person name="Gomi K."/>
            <person name="Tabuchi M."/>
            <person name="Akimitsu K."/>
            <person name="Kataoka I."/>
        </authorList>
    </citation>
    <scope>NUCLEOTIDE SEQUENCE [LARGE SCALE GENOMIC DNA]</scope>
    <source>
        <strain evidence="3">cv. Fuchu</strain>
    </source>
</reference>
<feature type="region of interest" description="Disordered" evidence="1">
    <location>
        <begin position="35"/>
        <end position="118"/>
    </location>
</feature>
<keyword evidence="2" id="KW-0472">Membrane</keyword>
<dbReference type="Proteomes" id="UP000585474">
    <property type="component" value="Unassembled WGS sequence"/>
</dbReference>
<comment type="caution">
    <text evidence="2">The sequence shown here is derived from an EMBL/GenBank/DDBJ whole genome shotgun (WGS) entry which is preliminary data.</text>
</comment>
<dbReference type="AlphaFoldDB" id="A0A7J0E5L4"/>
<evidence type="ECO:0000313" key="2">
    <source>
        <dbReference type="EMBL" id="GFY81710.1"/>
    </source>
</evidence>
<protein>
    <submittedName>
        <fullName evidence="2">Sulfate transmembrane transporter</fullName>
    </submittedName>
</protein>
<accession>A0A7J0E5L4</accession>
<keyword evidence="3" id="KW-1185">Reference proteome</keyword>
<organism evidence="2 3">
    <name type="scientific">Actinidia rufa</name>
    <dbReference type="NCBI Taxonomy" id="165716"/>
    <lineage>
        <taxon>Eukaryota</taxon>
        <taxon>Viridiplantae</taxon>
        <taxon>Streptophyta</taxon>
        <taxon>Embryophyta</taxon>
        <taxon>Tracheophyta</taxon>
        <taxon>Spermatophyta</taxon>
        <taxon>Magnoliopsida</taxon>
        <taxon>eudicotyledons</taxon>
        <taxon>Gunneridae</taxon>
        <taxon>Pentapetalae</taxon>
        <taxon>asterids</taxon>
        <taxon>Ericales</taxon>
        <taxon>Actinidiaceae</taxon>
        <taxon>Actinidia</taxon>
    </lineage>
</organism>
<name>A0A7J0E5L4_9ERIC</name>
<evidence type="ECO:0000313" key="3">
    <source>
        <dbReference type="Proteomes" id="UP000585474"/>
    </source>
</evidence>
<gene>
    <name evidence="2" type="ORF">Acr_01g0015180</name>
</gene>